<sequence length="113" mass="12820">MDYILKHHNSLEDSIKEYYASTEPSVDDENKSFFKKIKLIMNILDDTHSDLLVNNHITNGGIFSPEFVPIGVLSSMTAACPLIGTVTLPYIARTINFMTKYKGEKIYTEQKSK</sequence>
<accession>A0A024VEA7</accession>
<keyword evidence="1" id="KW-1133">Transmembrane helix</keyword>
<dbReference type="Proteomes" id="UP000030656">
    <property type="component" value="Unassembled WGS sequence"/>
</dbReference>
<dbReference type="InterPro" id="IPR006410">
    <property type="entry name" value="CHP01519_PLAF7"/>
</dbReference>
<feature type="transmembrane region" description="Helical" evidence="1">
    <location>
        <begin position="67"/>
        <end position="92"/>
    </location>
</feature>
<dbReference type="AlphaFoldDB" id="A0A024VEA7"/>
<dbReference type="Pfam" id="PF09715">
    <property type="entry name" value="Plasmod_dom_1"/>
    <property type="match status" value="1"/>
</dbReference>
<evidence type="ECO:0000313" key="2">
    <source>
        <dbReference type="EMBL" id="ETW27059.1"/>
    </source>
</evidence>
<reference evidence="2 3" key="1">
    <citation type="submission" date="2013-02" db="EMBL/GenBank/DDBJ databases">
        <title>The Genome Annotation of Plasmodium falciparum FCH/4.</title>
        <authorList>
            <consortium name="The Broad Institute Genome Sequencing Platform"/>
            <consortium name="The Broad Institute Genome Sequencing Center for Infectious Disease"/>
            <person name="Neafsey D."/>
            <person name="Hoffman S."/>
            <person name="Volkman S."/>
            <person name="Rosenthal P."/>
            <person name="Walker B."/>
            <person name="Young S.K."/>
            <person name="Zeng Q."/>
            <person name="Gargeya S."/>
            <person name="Fitzgerald M."/>
            <person name="Haas B."/>
            <person name="Abouelleil A."/>
            <person name="Allen A.W."/>
            <person name="Alvarado L."/>
            <person name="Arachchi H.M."/>
            <person name="Berlin A.M."/>
            <person name="Chapman S.B."/>
            <person name="Gainer-Dewar J."/>
            <person name="Goldberg J."/>
            <person name="Griggs A."/>
            <person name="Gujja S."/>
            <person name="Hansen M."/>
            <person name="Howarth C."/>
            <person name="Imamovic A."/>
            <person name="Ireland A."/>
            <person name="Larimer J."/>
            <person name="McCowan C."/>
            <person name="Murphy C."/>
            <person name="Pearson M."/>
            <person name="Poon T.W."/>
            <person name="Priest M."/>
            <person name="Roberts A."/>
            <person name="Saif S."/>
            <person name="Shea T."/>
            <person name="Sisk P."/>
            <person name="Sykes S."/>
            <person name="Wortman J."/>
            <person name="Nusbaum C."/>
            <person name="Birren B."/>
        </authorList>
    </citation>
    <scope>NUCLEOTIDE SEQUENCE [LARGE SCALE GENOMIC DNA]</scope>
    <source>
        <strain evidence="2 3">FCH/4</strain>
    </source>
</reference>
<gene>
    <name evidence="2" type="ORF">PFFCH_05532</name>
</gene>
<name>A0A024VEA7_PLAFA</name>
<keyword evidence="1" id="KW-0472">Membrane</keyword>
<evidence type="ECO:0000256" key="1">
    <source>
        <dbReference type="SAM" id="Phobius"/>
    </source>
</evidence>
<proteinExistence type="predicted"/>
<dbReference type="OrthoDB" id="378425at2759"/>
<keyword evidence="1" id="KW-0812">Transmembrane</keyword>
<reference evidence="2 3" key="2">
    <citation type="submission" date="2013-02" db="EMBL/GenBank/DDBJ databases">
        <title>The Genome Sequence of Plasmodium falciparum FCH/4.</title>
        <authorList>
            <consortium name="The Broad Institute Genome Sequencing Platform"/>
            <consortium name="The Broad Institute Genome Sequencing Center for Infectious Disease"/>
            <person name="Neafsey D."/>
            <person name="Cheeseman I."/>
            <person name="Volkman S."/>
            <person name="Adams J."/>
            <person name="Walker B."/>
            <person name="Young S.K."/>
            <person name="Zeng Q."/>
            <person name="Gargeya S."/>
            <person name="Fitzgerald M."/>
            <person name="Haas B."/>
            <person name="Abouelleil A."/>
            <person name="Alvarado L."/>
            <person name="Arachchi H.M."/>
            <person name="Berlin A.M."/>
            <person name="Chapman S.B."/>
            <person name="Dewar J."/>
            <person name="Goldberg J."/>
            <person name="Griggs A."/>
            <person name="Gujja S."/>
            <person name="Hansen M."/>
            <person name="Howarth C."/>
            <person name="Imamovic A."/>
            <person name="Larimer J."/>
            <person name="McCowan C."/>
            <person name="Murphy C."/>
            <person name="Neiman D."/>
            <person name="Pearson M."/>
            <person name="Priest M."/>
            <person name="Roberts A."/>
            <person name="Saif S."/>
            <person name="Shea T."/>
            <person name="Sisk P."/>
            <person name="Sykes S."/>
            <person name="Wortman J."/>
            <person name="Nusbaum C."/>
            <person name="Birren B."/>
        </authorList>
    </citation>
    <scope>NUCLEOTIDE SEQUENCE [LARGE SCALE GENOMIC DNA]</scope>
    <source>
        <strain evidence="2 3">FCH/4</strain>
    </source>
</reference>
<dbReference type="NCBIfam" id="TIGR01519">
    <property type="entry name" value="plasmod_dom_1"/>
    <property type="match status" value="1"/>
</dbReference>
<organism evidence="2 3">
    <name type="scientific">Plasmodium falciparum FCH/4</name>
    <dbReference type="NCBI Taxonomy" id="1036724"/>
    <lineage>
        <taxon>Eukaryota</taxon>
        <taxon>Sar</taxon>
        <taxon>Alveolata</taxon>
        <taxon>Apicomplexa</taxon>
        <taxon>Aconoidasida</taxon>
        <taxon>Haemosporida</taxon>
        <taxon>Plasmodiidae</taxon>
        <taxon>Plasmodium</taxon>
        <taxon>Plasmodium (Laverania)</taxon>
    </lineage>
</organism>
<protein>
    <submittedName>
        <fullName evidence="2">Uncharacterized protein</fullName>
    </submittedName>
</protein>
<dbReference type="EMBL" id="KI928121">
    <property type="protein sequence ID" value="ETW27059.1"/>
    <property type="molecule type" value="Genomic_DNA"/>
</dbReference>
<evidence type="ECO:0000313" key="3">
    <source>
        <dbReference type="Proteomes" id="UP000030656"/>
    </source>
</evidence>